<evidence type="ECO:0000256" key="3">
    <source>
        <dbReference type="ARBA" id="ARBA00023015"/>
    </source>
</evidence>
<name>A0A6L6HX08_9RHOB</name>
<dbReference type="AlphaFoldDB" id="A0A6L6HX08"/>
<dbReference type="PANTHER" id="PTHR46577">
    <property type="entry name" value="HTH-TYPE TRANSCRIPTIONAL REGULATORY PROTEIN GABR"/>
    <property type="match status" value="1"/>
</dbReference>
<keyword evidence="9" id="KW-1185">Reference proteome</keyword>
<dbReference type="SUPFAM" id="SSF46785">
    <property type="entry name" value="Winged helix' DNA-binding domain"/>
    <property type="match status" value="1"/>
</dbReference>
<dbReference type="EMBL" id="WMBT01000018">
    <property type="protein sequence ID" value="MTE01868.1"/>
    <property type="molecule type" value="Genomic_DNA"/>
</dbReference>
<dbReference type="CDD" id="cd00609">
    <property type="entry name" value="AAT_like"/>
    <property type="match status" value="1"/>
</dbReference>
<dbReference type="InterPro" id="IPR051446">
    <property type="entry name" value="HTH_trans_reg/aminotransferase"/>
</dbReference>
<feature type="region of interest" description="Disordered" evidence="6">
    <location>
        <begin position="104"/>
        <end position="133"/>
    </location>
</feature>
<dbReference type="GO" id="GO:0003677">
    <property type="term" value="F:DNA binding"/>
    <property type="evidence" value="ECO:0007669"/>
    <property type="project" value="UniProtKB-KW"/>
</dbReference>
<keyword evidence="5" id="KW-0804">Transcription</keyword>
<dbReference type="GO" id="GO:0008483">
    <property type="term" value="F:transaminase activity"/>
    <property type="evidence" value="ECO:0007669"/>
    <property type="project" value="UniProtKB-KW"/>
</dbReference>
<dbReference type="Gene3D" id="3.90.1150.10">
    <property type="entry name" value="Aspartate Aminotransferase, domain 1"/>
    <property type="match status" value="1"/>
</dbReference>
<dbReference type="GO" id="GO:0030170">
    <property type="term" value="F:pyridoxal phosphate binding"/>
    <property type="evidence" value="ECO:0007669"/>
    <property type="project" value="InterPro"/>
</dbReference>
<sequence length="481" mass="51816">MLAPASGVHTTGNNRAFVHRRKENHVKDWTPSLNDSGKPRYLQIADAIGAAVRSGDLAAGDRLPPQRKLAERLRIDFTTVSRAYAEAAARRLVESHVGRGTFVRASAPASEAPDPQRGRDEDLSMNMPPEPEDKELLERMSDGLRAVSANLTSLLRYQSTTGSERDKSAASSWLSKRGMVPSLERMAITPGAHATMTAILSMLARPGDIVLCEAITYPGLRAIAARLNLRLVGVPMDGDGIVPADLDELIRQRAPKALYLNPTLHNPTTLTIPQARRMQIAEVLIRHRLPLIEDDAYGFIPASPPPPFATLAPGLTWHIGGLAKCIGAGLRLAYVVAPDARSAFALGQALRAISVMPSPICAALTTRWIEDGTADRIRHFVRTESAARQKIAAGIFAGFEFRADPNAFNIWLSLPEGAGRAELMGRMAGRHVGLMPSDAFTVTGEADEHVRVCLGGAITRSDLQASLLFMANTLSGGGWMG</sequence>
<feature type="domain" description="HTH gntR-type" evidence="7">
    <location>
        <begin position="38"/>
        <end position="106"/>
    </location>
</feature>
<dbReference type="Gene3D" id="3.40.640.10">
    <property type="entry name" value="Type I PLP-dependent aspartate aminotransferase-like (Major domain)"/>
    <property type="match status" value="1"/>
</dbReference>
<dbReference type="InterPro" id="IPR000524">
    <property type="entry name" value="Tscrpt_reg_HTH_GntR"/>
</dbReference>
<evidence type="ECO:0000256" key="1">
    <source>
        <dbReference type="ARBA" id="ARBA00005384"/>
    </source>
</evidence>
<dbReference type="Pfam" id="PF00155">
    <property type="entry name" value="Aminotran_1_2"/>
    <property type="match status" value="1"/>
</dbReference>
<evidence type="ECO:0000256" key="4">
    <source>
        <dbReference type="ARBA" id="ARBA00023125"/>
    </source>
</evidence>
<dbReference type="InterPro" id="IPR015424">
    <property type="entry name" value="PyrdxlP-dep_Trfase"/>
</dbReference>
<dbReference type="InterPro" id="IPR004839">
    <property type="entry name" value="Aminotransferase_I/II_large"/>
</dbReference>
<protein>
    <submittedName>
        <fullName evidence="8">Aminotransferase class I/II-fold pyridoxal phosphate-dependent enzyme</fullName>
    </submittedName>
</protein>
<keyword evidence="8" id="KW-0808">Transferase</keyword>
<comment type="caution">
    <text evidence="8">The sequence shown here is derived from an EMBL/GenBank/DDBJ whole genome shotgun (WGS) entry which is preliminary data.</text>
</comment>
<evidence type="ECO:0000259" key="7">
    <source>
        <dbReference type="PROSITE" id="PS50949"/>
    </source>
</evidence>
<dbReference type="Proteomes" id="UP000481417">
    <property type="component" value="Unassembled WGS sequence"/>
</dbReference>
<dbReference type="PROSITE" id="PS50949">
    <property type="entry name" value="HTH_GNTR"/>
    <property type="match status" value="1"/>
</dbReference>
<dbReference type="InterPro" id="IPR015422">
    <property type="entry name" value="PyrdxlP-dep_Trfase_small"/>
</dbReference>
<keyword evidence="8" id="KW-0032">Aminotransferase</keyword>
<dbReference type="PANTHER" id="PTHR46577:SF1">
    <property type="entry name" value="HTH-TYPE TRANSCRIPTIONAL REGULATORY PROTEIN GABR"/>
    <property type="match status" value="1"/>
</dbReference>
<evidence type="ECO:0000256" key="5">
    <source>
        <dbReference type="ARBA" id="ARBA00023163"/>
    </source>
</evidence>
<evidence type="ECO:0000256" key="2">
    <source>
        <dbReference type="ARBA" id="ARBA00022898"/>
    </source>
</evidence>
<dbReference type="SUPFAM" id="SSF53383">
    <property type="entry name" value="PLP-dependent transferases"/>
    <property type="match status" value="1"/>
</dbReference>
<dbReference type="CDD" id="cd07377">
    <property type="entry name" value="WHTH_GntR"/>
    <property type="match status" value="1"/>
</dbReference>
<organism evidence="8 9">
    <name type="scientific">Paracoccus lichenicola</name>
    <dbReference type="NCBI Taxonomy" id="2665644"/>
    <lineage>
        <taxon>Bacteria</taxon>
        <taxon>Pseudomonadati</taxon>
        <taxon>Pseudomonadota</taxon>
        <taxon>Alphaproteobacteria</taxon>
        <taxon>Rhodobacterales</taxon>
        <taxon>Paracoccaceae</taxon>
        <taxon>Paracoccus</taxon>
    </lineage>
</organism>
<dbReference type="InterPro" id="IPR015421">
    <property type="entry name" value="PyrdxlP-dep_Trfase_major"/>
</dbReference>
<keyword evidence="2" id="KW-0663">Pyridoxal phosphate</keyword>
<dbReference type="GO" id="GO:0003700">
    <property type="term" value="F:DNA-binding transcription factor activity"/>
    <property type="evidence" value="ECO:0007669"/>
    <property type="project" value="InterPro"/>
</dbReference>
<keyword evidence="3" id="KW-0805">Transcription regulation</keyword>
<reference evidence="8 9" key="1">
    <citation type="submission" date="2019-11" db="EMBL/GenBank/DDBJ databases">
        <authorList>
            <person name="Lang L."/>
        </authorList>
    </citation>
    <scope>NUCLEOTIDE SEQUENCE [LARGE SCALE GENOMIC DNA]</scope>
    <source>
        <strain evidence="8 9">YIM 132242</strain>
    </source>
</reference>
<keyword evidence="4" id="KW-0238">DNA-binding</keyword>
<proteinExistence type="inferred from homology"/>
<dbReference type="InterPro" id="IPR036390">
    <property type="entry name" value="WH_DNA-bd_sf"/>
</dbReference>
<evidence type="ECO:0000313" key="8">
    <source>
        <dbReference type="EMBL" id="MTE01868.1"/>
    </source>
</evidence>
<dbReference type="SMART" id="SM00345">
    <property type="entry name" value="HTH_GNTR"/>
    <property type="match status" value="1"/>
</dbReference>
<evidence type="ECO:0000313" key="9">
    <source>
        <dbReference type="Proteomes" id="UP000481417"/>
    </source>
</evidence>
<dbReference type="Gene3D" id="1.10.10.10">
    <property type="entry name" value="Winged helix-like DNA-binding domain superfamily/Winged helix DNA-binding domain"/>
    <property type="match status" value="1"/>
</dbReference>
<dbReference type="InterPro" id="IPR036388">
    <property type="entry name" value="WH-like_DNA-bd_sf"/>
</dbReference>
<accession>A0A6L6HX08</accession>
<dbReference type="Pfam" id="PF00392">
    <property type="entry name" value="GntR"/>
    <property type="match status" value="1"/>
</dbReference>
<comment type="similarity">
    <text evidence="1">In the C-terminal section; belongs to the class-I pyridoxal-phosphate-dependent aminotransferase family.</text>
</comment>
<evidence type="ECO:0000256" key="6">
    <source>
        <dbReference type="SAM" id="MobiDB-lite"/>
    </source>
</evidence>
<gene>
    <name evidence="8" type="ORF">GIY56_16380</name>
</gene>